<dbReference type="SUPFAM" id="SSF52540">
    <property type="entry name" value="P-loop containing nucleoside triphosphate hydrolases"/>
    <property type="match status" value="1"/>
</dbReference>
<sequence length="296" mass="31658">MSAPDPAWLSDFMRAERLDPGFVETFHVLHRPLAERLIAAARAHGRPGLVAGLSGPQGAGKSTLVAVVARLLAEAGLKVAVLSLDDLYLTRAERQALAEDIHPLLATRGPPGTHDVALGLSVLDGLAGAGAGRTALPRFDKAADDRVPPQDWPVFDGPADVVLLEGWCLGARPQGAEAVATPVNALERDEDPGGAWRGYINAALAGSYRDLFGRIGWLAVLTAPDFSTVRAWRREQEAKLQANLAARGARGGLDPAALERFLDHYERLTAWCAKDLPRRADLHVALDATRRPLTPP</sequence>
<dbReference type="RefSeq" id="WP_109100245.1">
    <property type="nucleotide sequence ID" value="NZ_QDKQ01000031.1"/>
</dbReference>
<dbReference type="OrthoDB" id="455474at2"/>
<accession>A0A2T9K5R9</accession>
<dbReference type="Pfam" id="PF03308">
    <property type="entry name" value="MeaB"/>
    <property type="match status" value="1"/>
</dbReference>
<evidence type="ECO:0000313" key="1">
    <source>
        <dbReference type="EMBL" id="PVM91287.1"/>
    </source>
</evidence>
<comment type="caution">
    <text evidence="1">The sequence shown here is derived from an EMBL/GenBank/DDBJ whole genome shotgun (WGS) entry which is preliminary data.</text>
</comment>
<evidence type="ECO:0000313" key="2">
    <source>
        <dbReference type="Proteomes" id="UP000245073"/>
    </source>
</evidence>
<dbReference type="EMBL" id="QDKQ01000031">
    <property type="protein sequence ID" value="PVM91287.1"/>
    <property type="molecule type" value="Genomic_DNA"/>
</dbReference>
<name>A0A2T9K5R9_9CAUL</name>
<keyword evidence="1" id="KW-0418">Kinase</keyword>
<gene>
    <name evidence="1" type="ORF">DDF67_07320</name>
</gene>
<dbReference type="Gene3D" id="3.40.50.300">
    <property type="entry name" value="P-loop containing nucleotide triphosphate hydrolases"/>
    <property type="match status" value="1"/>
</dbReference>
<keyword evidence="2" id="KW-1185">Reference proteome</keyword>
<organism evidence="1 2">
    <name type="scientific">Caulobacter endophyticus</name>
    <dbReference type="NCBI Taxonomy" id="2172652"/>
    <lineage>
        <taxon>Bacteria</taxon>
        <taxon>Pseudomonadati</taxon>
        <taxon>Pseudomonadota</taxon>
        <taxon>Alphaproteobacteria</taxon>
        <taxon>Caulobacterales</taxon>
        <taxon>Caulobacteraceae</taxon>
        <taxon>Caulobacter</taxon>
    </lineage>
</organism>
<dbReference type="Proteomes" id="UP000245073">
    <property type="component" value="Unassembled WGS sequence"/>
</dbReference>
<protein>
    <submittedName>
        <fullName evidence="1">Kinase</fullName>
    </submittedName>
</protein>
<reference evidence="1 2" key="1">
    <citation type="submission" date="2018-04" db="EMBL/GenBank/DDBJ databases">
        <title>The genome sequence of Caulobacter sp. 744.</title>
        <authorList>
            <person name="Gao J."/>
            <person name="Sun J."/>
        </authorList>
    </citation>
    <scope>NUCLEOTIDE SEQUENCE [LARGE SCALE GENOMIC DNA]</scope>
    <source>
        <strain evidence="1 2">774</strain>
    </source>
</reference>
<proteinExistence type="predicted"/>
<keyword evidence="1" id="KW-0808">Transferase</keyword>
<dbReference type="AlphaFoldDB" id="A0A2T9K5R9"/>
<dbReference type="InterPro" id="IPR027417">
    <property type="entry name" value="P-loop_NTPase"/>
</dbReference>
<dbReference type="GO" id="GO:0016301">
    <property type="term" value="F:kinase activity"/>
    <property type="evidence" value="ECO:0007669"/>
    <property type="project" value="UniProtKB-KW"/>
</dbReference>